<dbReference type="Proteomes" id="UP001497516">
    <property type="component" value="Chromosome 5"/>
</dbReference>
<keyword evidence="2" id="KW-1185">Reference proteome</keyword>
<evidence type="ECO:0000313" key="2">
    <source>
        <dbReference type="Proteomes" id="UP001497516"/>
    </source>
</evidence>
<proteinExistence type="predicted"/>
<accession>A0AAV2EKL9</accession>
<dbReference type="AlphaFoldDB" id="A0AAV2EKL9"/>
<organism evidence="1 2">
    <name type="scientific">Linum trigynum</name>
    <dbReference type="NCBI Taxonomy" id="586398"/>
    <lineage>
        <taxon>Eukaryota</taxon>
        <taxon>Viridiplantae</taxon>
        <taxon>Streptophyta</taxon>
        <taxon>Embryophyta</taxon>
        <taxon>Tracheophyta</taxon>
        <taxon>Spermatophyta</taxon>
        <taxon>Magnoliopsida</taxon>
        <taxon>eudicotyledons</taxon>
        <taxon>Gunneridae</taxon>
        <taxon>Pentapetalae</taxon>
        <taxon>rosids</taxon>
        <taxon>fabids</taxon>
        <taxon>Malpighiales</taxon>
        <taxon>Linaceae</taxon>
        <taxon>Linum</taxon>
    </lineage>
</organism>
<gene>
    <name evidence="1" type="ORF">LTRI10_LOCUS27195</name>
</gene>
<reference evidence="1 2" key="1">
    <citation type="submission" date="2024-04" db="EMBL/GenBank/DDBJ databases">
        <authorList>
            <person name="Fracassetti M."/>
        </authorList>
    </citation>
    <scope>NUCLEOTIDE SEQUENCE [LARGE SCALE GENOMIC DNA]</scope>
</reference>
<protein>
    <recommendedName>
        <fullName evidence="3">Secreted protein</fullName>
    </recommendedName>
</protein>
<sequence>MRPSFITLLLLSNAPPDTFPAFISFPNQSLLPAPGPDVPQNYAFCSWESTWASGYAPENVARLPLESAGPKHASKLVRVRLEKLLVAAQMSAPWRYVHGRGGAK</sequence>
<evidence type="ECO:0008006" key="3">
    <source>
        <dbReference type="Google" id="ProtNLM"/>
    </source>
</evidence>
<evidence type="ECO:0000313" key="1">
    <source>
        <dbReference type="EMBL" id="CAL1386108.1"/>
    </source>
</evidence>
<name>A0AAV2EKL9_9ROSI</name>
<dbReference type="EMBL" id="OZ034818">
    <property type="protein sequence ID" value="CAL1386108.1"/>
    <property type="molecule type" value="Genomic_DNA"/>
</dbReference>